<dbReference type="GO" id="GO:0006310">
    <property type="term" value="P:DNA recombination"/>
    <property type="evidence" value="ECO:0007669"/>
    <property type="project" value="UniProtKB-ARBA"/>
</dbReference>
<dbReference type="AlphaFoldDB" id="A0A077WQK3"/>
<evidence type="ECO:0000256" key="1">
    <source>
        <dbReference type="ARBA" id="ARBA00006638"/>
    </source>
</evidence>
<dbReference type="InterPro" id="IPR041247">
    <property type="entry name" value="Rad52_fam"/>
</dbReference>
<gene>
    <name evidence="4" type="ORF">LRAMOSA02568</name>
</gene>
<keyword evidence="3" id="KW-0234">DNA repair</keyword>
<dbReference type="EMBL" id="LK023335">
    <property type="protein sequence ID" value="CDS09891.1"/>
    <property type="molecule type" value="Genomic_DNA"/>
</dbReference>
<dbReference type="OrthoDB" id="10441982at2759"/>
<proteinExistence type="inferred from homology"/>
<dbReference type="Pfam" id="PF04098">
    <property type="entry name" value="Rad52_Rad22"/>
    <property type="match status" value="1"/>
</dbReference>
<evidence type="ECO:0000256" key="3">
    <source>
        <dbReference type="ARBA" id="ARBA00023204"/>
    </source>
</evidence>
<dbReference type="Gene3D" id="3.30.390.80">
    <property type="entry name" value="DNA repair protein Rad52/59/22"/>
    <property type="match status" value="1"/>
</dbReference>
<accession>A0A077WQK3</accession>
<sequence>MTKKKDSMTQKNEAISTLSPKELLKKLPGREYLQGRDELRMPYAKLIRLLHDAFGSDGWKHEVVDVSSLHKTKNDDGTYEASYSICSSLTIHGVGTQQTVGTGFASKQQTQNEAIQMAMTSARSHALSQVACLFGDLTGNCLHDKETVEYLKTLPKPPKRKFDESMVFHHPST</sequence>
<evidence type="ECO:0000256" key="2">
    <source>
        <dbReference type="ARBA" id="ARBA00022763"/>
    </source>
</evidence>
<keyword evidence="2" id="KW-0227">DNA damage</keyword>
<organism evidence="4">
    <name type="scientific">Lichtheimia ramosa</name>
    <dbReference type="NCBI Taxonomy" id="688394"/>
    <lineage>
        <taxon>Eukaryota</taxon>
        <taxon>Fungi</taxon>
        <taxon>Fungi incertae sedis</taxon>
        <taxon>Mucoromycota</taxon>
        <taxon>Mucoromycotina</taxon>
        <taxon>Mucoromycetes</taxon>
        <taxon>Mucorales</taxon>
        <taxon>Lichtheimiaceae</taxon>
        <taxon>Lichtheimia</taxon>
    </lineage>
</organism>
<reference evidence="4" key="1">
    <citation type="journal article" date="2014" name="Genome Announc.">
        <title>De novo whole-genome sequence and genome annotation of Lichtheimia ramosa.</title>
        <authorList>
            <person name="Linde J."/>
            <person name="Schwartze V."/>
            <person name="Binder U."/>
            <person name="Lass-Florl C."/>
            <person name="Voigt K."/>
            <person name="Horn F."/>
        </authorList>
    </citation>
    <scope>NUCLEOTIDE SEQUENCE</scope>
    <source>
        <strain evidence="4">JMRC FSU:6197</strain>
    </source>
</reference>
<name>A0A077WQK3_9FUNG</name>
<comment type="similarity">
    <text evidence="1">Belongs to the RAD52 family.</text>
</comment>
<evidence type="ECO:0000313" key="4">
    <source>
        <dbReference type="EMBL" id="CDS09891.1"/>
    </source>
</evidence>
<dbReference type="SUPFAM" id="SSF54768">
    <property type="entry name" value="dsRNA-binding domain-like"/>
    <property type="match status" value="1"/>
</dbReference>
<dbReference type="GO" id="GO:0006302">
    <property type="term" value="P:double-strand break repair"/>
    <property type="evidence" value="ECO:0007669"/>
    <property type="project" value="UniProtKB-ARBA"/>
</dbReference>
<protein>
    <submittedName>
        <fullName evidence="4">Uncharacterized protein</fullName>
    </submittedName>
</protein>
<dbReference type="InterPro" id="IPR042525">
    <property type="entry name" value="Rad52_Rad59_Rad22_sf"/>
</dbReference>